<accession>A0A7K3NMV4</accession>
<reference evidence="3 4" key="1">
    <citation type="submission" date="2020-02" db="EMBL/GenBank/DDBJ databases">
        <title>Comparative genomics of sulfur disproportionating microorganisms.</title>
        <authorList>
            <person name="Ward L.M."/>
            <person name="Bertran E."/>
            <person name="Johnston D.T."/>
        </authorList>
    </citation>
    <scope>NUCLEOTIDE SEQUENCE [LARGE SCALE GENOMIC DNA]</scope>
    <source>
        <strain evidence="3 4">DSM 3696</strain>
    </source>
</reference>
<proteinExistence type="predicted"/>
<keyword evidence="2" id="KW-0732">Signal</keyword>
<dbReference type="InterPro" id="IPR052945">
    <property type="entry name" value="Mitotic_Regulator"/>
</dbReference>
<dbReference type="InterPro" id="IPR006597">
    <property type="entry name" value="Sel1-like"/>
</dbReference>
<dbReference type="InterPro" id="IPR011990">
    <property type="entry name" value="TPR-like_helical_dom_sf"/>
</dbReference>
<dbReference type="Gene3D" id="1.25.40.10">
    <property type="entry name" value="Tetratricopeptide repeat domain"/>
    <property type="match status" value="1"/>
</dbReference>
<dbReference type="PANTHER" id="PTHR43628">
    <property type="entry name" value="ACTIVATOR OF C KINASE PROTEIN 1-RELATED"/>
    <property type="match status" value="1"/>
</dbReference>
<sequence length="223" mass="24747">MRLFPASRRRGRYVLGALLLAYLASFSAIPAQAGLEEGKRAYREGDYSTAFREFLPLAEAGDVTVQNQVAAMYYAGQGVPQDQGKAVEWFRRAADRGSLDAQYLLGKLYYYGQGAPQNFDEAAKWLQEAALFGKPQAQALLAELFFSGQGVAKNDMKAFFWAELAVRAGNIPEEDQKYAQAVRDRIFAVMEPSQVESVGQMIAKWEPKRKRPGGKFQAQGATQ</sequence>
<protein>
    <submittedName>
        <fullName evidence="3">Sel1 repeat family protein</fullName>
    </submittedName>
</protein>
<dbReference type="EMBL" id="JAAGRQ010000050">
    <property type="protein sequence ID" value="NDY57508.1"/>
    <property type="molecule type" value="Genomic_DNA"/>
</dbReference>
<gene>
    <name evidence="3" type="ORF">G3N56_12265</name>
</gene>
<dbReference type="Pfam" id="PF08238">
    <property type="entry name" value="Sel1"/>
    <property type="match status" value="3"/>
</dbReference>
<dbReference type="PANTHER" id="PTHR43628:SF1">
    <property type="entry name" value="CHITIN SYNTHASE REGULATORY FACTOR 2-RELATED"/>
    <property type="match status" value="1"/>
</dbReference>
<feature type="region of interest" description="Disordered" evidence="1">
    <location>
        <begin position="204"/>
        <end position="223"/>
    </location>
</feature>
<dbReference type="RefSeq" id="WP_163302551.1">
    <property type="nucleotide sequence ID" value="NZ_JAAGRQ010000050.1"/>
</dbReference>
<dbReference type="Proteomes" id="UP000469724">
    <property type="component" value="Unassembled WGS sequence"/>
</dbReference>
<keyword evidence="4" id="KW-1185">Reference proteome</keyword>
<evidence type="ECO:0000313" key="4">
    <source>
        <dbReference type="Proteomes" id="UP000469724"/>
    </source>
</evidence>
<name>A0A7K3NMV4_9BACT</name>
<dbReference type="AlphaFoldDB" id="A0A7K3NMV4"/>
<comment type="caution">
    <text evidence="3">The sequence shown here is derived from an EMBL/GenBank/DDBJ whole genome shotgun (WGS) entry which is preliminary data.</text>
</comment>
<feature type="signal peptide" evidence="2">
    <location>
        <begin position="1"/>
        <end position="33"/>
    </location>
</feature>
<organism evidence="3 4">
    <name type="scientific">Desulfolutivibrio sulfodismutans</name>
    <dbReference type="NCBI Taxonomy" id="63561"/>
    <lineage>
        <taxon>Bacteria</taxon>
        <taxon>Pseudomonadati</taxon>
        <taxon>Thermodesulfobacteriota</taxon>
        <taxon>Desulfovibrionia</taxon>
        <taxon>Desulfovibrionales</taxon>
        <taxon>Desulfovibrionaceae</taxon>
        <taxon>Desulfolutivibrio</taxon>
    </lineage>
</organism>
<evidence type="ECO:0000256" key="2">
    <source>
        <dbReference type="SAM" id="SignalP"/>
    </source>
</evidence>
<evidence type="ECO:0000313" key="3">
    <source>
        <dbReference type="EMBL" id="NDY57508.1"/>
    </source>
</evidence>
<dbReference type="SMART" id="SM00671">
    <property type="entry name" value="SEL1"/>
    <property type="match status" value="3"/>
</dbReference>
<feature type="chain" id="PRO_5029816983" evidence="2">
    <location>
        <begin position="34"/>
        <end position="223"/>
    </location>
</feature>
<evidence type="ECO:0000256" key="1">
    <source>
        <dbReference type="SAM" id="MobiDB-lite"/>
    </source>
</evidence>
<dbReference type="SUPFAM" id="SSF81901">
    <property type="entry name" value="HCP-like"/>
    <property type="match status" value="1"/>
</dbReference>